<dbReference type="InterPro" id="IPR011990">
    <property type="entry name" value="TPR-like_helical_dom_sf"/>
</dbReference>
<dbReference type="Gene3D" id="1.25.40.10">
    <property type="entry name" value="Tetratricopeptide repeat domain"/>
    <property type="match status" value="3"/>
</dbReference>
<dbReference type="GO" id="GO:0097363">
    <property type="term" value="F:protein O-acetylglucosaminyltransferase activity"/>
    <property type="evidence" value="ECO:0007669"/>
    <property type="project" value="UniProtKB-EC"/>
</dbReference>
<keyword evidence="7 8" id="KW-0802">TPR repeat</keyword>
<dbReference type="PANTHER" id="PTHR44998">
    <property type="match status" value="1"/>
</dbReference>
<feature type="repeat" description="TPR" evidence="8">
    <location>
        <begin position="83"/>
        <end position="116"/>
    </location>
</feature>
<evidence type="ECO:0000256" key="8">
    <source>
        <dbReference type="PROSITE-ProRule" id="PRU00339"/>
    </source>
</evidence>
<dbReference type="EC" id="2.4.1.255" evidence="3"/>
<feature type="domain" description="O-GlcNAc transferase C-terminal" evidence="9">
    <location>
        <begin position="258"/>
        <end position="423"/>
    </location>
</feature>
<feature type="domain" description="O-GlcNAc transferase C-terminal" evidence="9">
    <location>
        <begin position="428"/>
        <end position="607"/>
    </location>
</feature>
<evidence type="ECO:0000313" key="11">
    <source>
        <dbReference type="Proteomes" id="UP000622580"/>
    </source>
</evidence>
<accession>A0A941HVT5</accession>
<evidence type="ECO:0000259" key="9">
    <source>
        <dbReference type="Pfam" id="PF13844"/>
    </source>
</evidence>
<dbReference type="Proteomes" id="UP000622580">
    <property type="component" value="Unassembled WGS sequence"/>
</dbReference>
<dbReference type="SUPFAM" id="SSF48452">
    <property type="entry name" value="TPR-like"/>
    <property type="match status" value="1"/>
</dbReference>
<keyword evidence="5" id="KW-0808">Transferase</keyword>
<proteinExistence type="inferred from homology"/>
<sequence length="637" mass="69497">MNNESPPPQPAAGDPVANFREAVRLHGLGQLDEAEGFYRAVLARSPVHPESLLNLGLILKGRGQYDTALSLWRTSVLNNPGQASAHVATGKVLAMLGRVAEAVRAFEAALAIDPRDVDALNCRGNALSRLGRQAEALASYEQALAIHPNYGLAVVNRANVLGARGQAEAAVAGYQRALALGERQPEILGAKLFQQLQICDWSDYELATWEIAHRIGGGEPADLPFSVLSHSDDPAVQLACAQIHAKARFARPPPPLWTGETYAHDRIRVAYVSSDFRNHAVAHLIAGLFDRHDKTRFEITGYALGPRSDDAKRQRIRAAFPVFHDVAQVSDLEVARMIRAAETDIVVDLNGYTTHCRPGIFACRPAPIQINYLGHPGTMGADFIDYIVADRHVIPAGAEQFYSEQVIRLPHSYQVNDHDRVVPPQTPTRREAGLPDAAFVFACFNANYKLSPAVFSVWMRLLNQVPGSVLWLLESNPAVVRNLRAQAQARGVDPGRLVFAPKVTPEAHLARHRLADLFLDTLPYNAHTTASDALWVGLPLVTCAGQGFAARVAVSLLEAVGLPELITESLEAYEAQALELATQPARLADLKARLAASVQTAPLFDTDLTRRHIEAAYTIAWARHQRGEPPKAFDVEP</sequence>
<dbReference type="Pfam" id="PF13432">
    <property type="entry name" value="TPR_16"/>
    <property type="match status" value="1"/>
</dbReference>
<reference evidence="10" key="1">
    <citation type="submission" date="2021-04" db="EMBL/GenBank/DDBJ databases">
        <title>Draft genome assembly of strain Phenylobacterium sp. 20VBR1 using MiniION and Illumina platforms.</title>
        <authorList>
            <person name="Thomas F.A."/>
            <person name="Krishnan K.P."/>
            <person name="Sinha R.K."/>
        </authorList>
    </citation>
    <scope>NUCLEOTIDE SEQUENCE</scope>
    <source>
        <strain evidence="10">20VBR1</strain>
    </source>
</reference>
<name>A0A941HVT5_9CAUL</name>
<dbReference type="AlphaFoldDB" id="A0A941HVT5"/>
<dbReference type="InterPro" id="IPR029489">
    <property type="entry name" value="OGT/SEC/SPY_C"/>
</dbReference>
<dbReference type="Gene3D" id="3.40.50.11380">
    <property type="match status" value="1"/>
</dbReference>
<dbReference type="Pfam" id="PF13844">
    <property type="entry name" value="Glyco_transf_41"/>
    <property type="match status" value="2"/>
</dbReference>
<comment type="similarity">
    <text evidence="2">Belongs to the glycosyltransferase 41 family. O-GlcNAc transferase subfamily.</text>
</comment>
<keyword evidence="11" id="KW-1185">Reference proteome</keyword>
<dbReference type="RefSeq" id="WP_215339737.1">
    <property type="nucleotide sequence ID" value="NZ_JAGSGD010000001.1"/>
</dbReference>
<protein>
    <recommendedName>
        <fullName evidence="3">protein O-GlcNAc transferase</fullName>
        <ecNumber evidence="3">2.4.1.255</ecNumber>
    </recommendedName>
</protein>
<evidence type="ECO:0000256" key="6">
    <source>
        <dbReference type="ARBA" id="ARBA00022737"/>
    </source>
</evidence>
<evidence type="ECO:0000256" key="3">
    <source>
        <dbReference type="ARBA" id="ARBA00011970"/>
    </source>
</evidence>
<dbReference type="InterPro" id="IPR019734">
    <property type="entry name" value="TPR_rpt"/>
</dbReference>
<evidence type="ECO:0000256" key="7">
    <source>
        <dbReference type="ARBA" id="ARBA00022803"/>
    </source>
</evidence>
<comment type="pathway">
    <text evidence="1">Protein modification; protein glycosylation.</text>
</comment>
<feature type="repeat" description="TPR" evidence="8">
    <location>
        <begin position="117"/>
        <end position="150"/>
    </location>
</feature>
<evidence type="ECO:0000256" key="1">
    <source>
        <dbReference type="ARBA" id="ARBA00004922"/>
    </source>
</evidence>
<evidence type="ECO:0000256" key="4">
    <source>
        <dbReference type="ARBA" id="ARBA00022676"/>
    </source>
</evidence>
<dbReference type="PROSITE" id="PS50005">
    <property type="entry name" value="TPR"/>
    <property type="match status" value="2"/>
</dbReference>
<keyword evidence="4" id="KW-0328">Glycosyltransferase</keyword>
<dbReference type="Gene3D" id="3.40.50.2000">
    <property type="entry name" value="Glycogen Phosphorylase B"/>
    <property type="match status" value="1"/>
</dbReference>
<gene>
    <name evidence="10" type="ORF">JKL49_08285</name>
</gene>
<evidence type="ECO:0000313" key="10">
    <source>
        <dbReference type="EMBL" id="MBR7619381.1"/>
    </source>
</evidence>
<dbReference type="SMART" id="SM00028">
    <property type="entry name" value="TPR"/>
    <property type="match status" value="5"/>
</dbReference>
<dbReference type="Pfam" id="PF00515">
    <property type="entry name" value="TPR_1"/>
    <property type="match status" value="1"/>
</dbReference>
<organism evidence="10 11">
    <name type="scientific">Phenylobacterium glaciei</name>
    <dbReference type="NCBI Taxonomy" id="2803784"/>
    <lineage>
        <taxon>Bacteria</taxon>
        <taxon>Pseudomonadati</taxon>
        <taxon>Pseudomonadota</taxon>
        <taxon>Alphaproteobacteria</taxon>
        <taxon>Caulobacterales</taxon>
        <taxon>Caulobacteraceae</taxon>
        <taxon>Phenylobacterium</taxon>
    </lineage>
</organism>
<comment type="caution">
    <text evidence="10">The sequence shown here is derived from an EMBL/GenBank/DDBJ whole genome shotgun (WGS) entry which is preliminary data.</text>
</comment>
<keyword evidence="6" id="KW-0677">Repeat</keyword>
<evidence type="ECO:0000256" key="5">
    <source>
        <dbReference type="ARBA" id="ARBA00022679"/>
    </source>
</evidence>
<dbReference type="EMBL" id="JAGSGD010000001">
    <property type="protein sequence ID" value="MBR7619381.1"/>
    <property type="molecule type" value="Genomic_DNA"/>
</dbReference>
<dbReference type="PANTHER" id="PTHR44998:SF1">
    <property type="entry name" value="UDP-N-ACETYLGLUCOSAMINE--PEPTIDE N-ACETYLGLUCOSAMINYLTRANSFERASE 110 KDA SUBUNIT"/>
    <property type="match status" value="1"/>
</dbReference>
<evidence type="ECO:0000256" key="2">
    <source>
        <dbReference type="ARBA" id="ARBA00005386"/>
    </source>
</evidence>